<dbReference type="SMART" id="SM01405">
    <property type="entry name" value="Ribosomal_S6e"/>
    <property type="match status" value="1"/>
</dbReference>
<dbReference type="InterPro" id="IPR018282">
    <property type="entry name" value="Ribosomal_eS6_CS"/>
</dbReference>
<accession>A0A832TA75</accession>
<dbReference type="Proteomes" id="UP000619545">
    <property type="component" value="Unassembled WGS sequence"/>
</dbReference>
<feature type="region of interest" description="Disordered" evidence="5">
    <location>
        <begin position="78"/>
        <end position="98"/>
    </location>
</feature>
<dbReference type="GO" id="GO:0003735">
    <property type="term" value="F:structural constituent of ribosome"/>
    <property type="evidence" value="ECO:0007669"/>
    <property type="project" value="InterPro"/>
</dbReference>
<dbReference type="PANTHER" id="PTHR11502">
    <property type="entry name" value="40S RIBOSOMAL PROTEIN S6"/>
    <property type="match status" value="1"/>
</dbReference>
<evidence type="ECO:0000256" key="3">
    <source>
        <dbReference type="ARBA" id="ARBA00023274"/>
    </source>
</evidence>
<dbReference type="HAMAP" id="MF_00512">
    <property type="entry name" value="Ribosomal_eS6"/>
    <property type="match status" value="1"/>
</dbReference>
<keyword evidence="3 4" id="KW-0687">Ribonucleoprotein</keyword>
<protein>
    <recommendedName>
        <fullName evidence="4">Small ribosomal subunit protein eS6</fullName>
    </recommendedName>
</protein>
<dbReference type="GO" id="GO:0006412">
    <property type="term" value="P:translation"/>
    <property type="evidence" value="ECO:0007669"/>
    <property type="project" value="UniProtKB-UniRule"/>
</dbReference>
<evidence type="ECO:0000256" key="5">
    <source>
        <dbReference type="SAM" id="MobiDB-lite"/>
    </source>
</evidence>
<dbReference type="GO" id="GO:0005840">
    <property type="term" value="C:ribosome"/>
    <property type="evidence" value="ECO:0007669"/>
    <property type="project" value="UniProtKB-KW"/>
</dbReference>
<dbReference type="OMA" id="MRPDVHG"/>
<dbReference type="InterPro" id="IPR001377">
    <property type="entry name" value="Ribosomal_eS6"/>
</dbReference>
<dbReference type="AlphaFoldDB" id="A0A832TA75"/>
<dbReference type="InterPro" id="IPR020924">
    <property type="entry name" value="Ribosomal_eS6_arc"/>
</dbReference>
<evidence type="ECO:0000256" key="1">
    <source>
        <dbReference type="ARBA" id="ARBA00009312"/>
    </source>
</evidence>
<name>A0A832TA75_9EURY</name>
<organism evidence="6 7">
    <name type="scientific">Methanopyrus kandleri</name>
    <dbReference type="NCBI Taxonomy" id="2320"/>
    <lineage>
        <taxon>Archaea</taxon>
        <taxon>Methanobacteriati</taxon>
        <taxon>Methanobacteriota</taxon>
        <taxon>Methanomada group</taxon>
        <taxon>Methanopyri</taxon>
        <taxon>Methanopyrales</taxon>
        <taxon>Methanopyraceae</taxon>
        <taxon>Methanopyrus</taxon>
    </lineage>
</organism>
<dbReference type="Pfam" id="PF01092">
    <property type="entry name" value="Ribosomal_S6e"/>
    <property type="match status" value="1"/>
</dbReference>
<reference evidence="6" key="1">
    <citation type="journal article" date="2020" name="bioRxiv">
        <title>A rank-normalized archaeal taxonomy based on genome phylogeny resolves widespread incomplete and uneven classifications.</title>
        <authorList>
            <person name="Rinke C."/>
            <person name="Chuvochina M."/>
            <person name="Mussig A.J."/>
            <person name="Chaumeil P.-A."/>
            <person name="Waite D.W."/>
            <person name="Whitman W.B."/>
            <person name="Parks D.H."/>
            <person name="Hugenholtz P."/>
        </authorList>
    </citation>
    <scope>NUCLEOTIDE SEQUENCE</scope>
    <source>
        <strain evidence="6">UBA8853</strain>
    </source>
</reference>
<dbReference type="RefSeq" id="WP_011019814.1">
    <property type="nucleotide sequence ID" value="NZ_DUJS01000004.1"/>
</dbReference>
<proteinExistence type="inferred from homology"/>
<evidence type="ECO:0000313" key="6">
    <source>
        <dbReference type="EMBL" id="HII70915.1"/>
    </source>
</evidence>
<evidence type="ECO:0000313" key="7">
    <source>
        <dbReference type="Proteomes" id="UP000619545"/>
    </source>
</evidence>
<evidence type="ECO:0000256" key="4">
    <source>
        <dbReference type="HAMAP-Rule" id="MF_00512"/>
    </source>
</evidence>
<dbReference type="NCBIfam" id="NF003294">
    <property type="entry name" value="PRK04290.1-3"/>
    <property type="match status" value="1"/>
</dbReference>
<dbReference type="SMR" id="A0A832TA75"/>
<dbReference type="GO" id="GO:1990904">
    <property type="term" value="C:ribonucleoprotein complex"/>
    <property type="evidence" value="ECO:0007669"/>
    <property type="project" value="UniProtKB-KW"/>
</dbReference>
<dbReference type="GeneID" id="1478041"/>
<dbReference type="PROSITE" id="PS00578">
    <property type="entry name" value="RIBOSOMAL_S6E"/>
    <property type="match status" value="1"/>
</dbReference>
<evidence type="ECO:0000256" key="2">
    <source>
        <dbReference type="ARBA" id="ARBA00022980"/>
    </source>
</evidence>
<sequence>MPEFKVVVADPEKARSYQVEVKGEDAEKLIGKRIGDVIDGEIVGLPGYKLKITGGTDKDGFPMRPDIHGPVRVRLLLSGPPGFRPERKGERRRKTVRGNTISEDIVQVNTVIVEYGDKPVEELLGEGGEE</sequence>
<keyword evidence="2 4" id="KW-0689">Ribosomal protein</keyword>
<comment type="caution">
    <text evidence="6">The sequence shown here is derived from an EMBL/GenBank/DDBJ whole genome shotgun (WGS) entry which is preliminary data.</text>
</comment>
<gene>
    <name evidence="4" type="primary">rps6e</name>
    <name evidence="6" type="ORF">HA336_06775</name>
</gene>
<dbReference type="EMBL" id="DUJS01000004">
    <property type="protein sequence ID" value="HII70915.1"/>
    <property type="molecule type" value="Genomic_DNA"/>
</dbReference>
<comment type="similarity">
    <text evidence="1 4">Belongs to the eukaryotic ribosomal protein eS6 family.</text>
</comment>